<dbReference type="SUPFAM" id="SSF47473">
    <property type="entry name" value="EF-hand"/>
    <property type="match status" value="1"/>
</dbReference>
<dbReference type="Proteomes" id="UP000649617">
    <property type="component" value="Unassembled WGS sequence"/>
</dbReference>
<accession>A0A812V1C2</accession>
<gene>
    <name evidence="1" type="primary">ALMT9</name>
    <name evidence="1" type="ORF">SPIL2461_LOCUS15749</name>
</gene>
<evidence type="ECO:0000313" key="1">
    <source>
        <dbReference type="EMBL" id="CAE7591080.1"/>
    </source>
</evidence>
<dbReference type="EMBL" id="CAJNIZ010039524">
    <property type="protein sequence ID" value="CAE7591080.1"/>
    <property type="molecule type" value="Genomic_DNA"/>
</dbReference>
<name>A0A812V1C2_SYMPI</name>
<dbReference type="OrthoDB" id="186625at2759"/>
<keyword evidence="2" id="KW-1185">Reference proteome</keyword>
<protein>
    <submittedName>
        <fullName evidence="1">ALMT9 protein</fullName>
    </submittedName>
</protein>
<dbReference type="Gene3D" id="1.10.238.10">
    <property type="entry name" value="EF-hand"/>
    <property type="match status" value="1"/>
</dbReference>
<sequence>MMLSLAEEEEENPLSFSTKDVECIPKETFCKRLPELNWKAGHEELLFSVLDMDNDALLKPHCLRWLGIELKRLQKKRSAKASTVKKKPSGLQQNMMEQELLEFKEDLRRRFGGGNLTRAWRVALSDTSVLPRPSRGQKQDGKRSTQACAKMGYAKKGKDLWKMLDKTSSGFASIDEIDPKTSQVLAHFKKFLDERFKDYHAAFEELDLDGIRKIRQRQFREGLLKLRFPFHKQAATLFAALDLDGNHVIDEDL</sequence>
<dbReference type="AlphaFoldDB" id="A0A812V1C2"/>
<proteinExistence type="predicted"/>
<evidence type="ECO:0000313" key="2">
    <source>
        <dbReference type="Proteomes" id="UP000649617"/>
    </source>
</evidence>
<reference evidence="1" key="1">
    <citation type="submission" date="2021-02" db="EMBL/GenBank/DDBJ databases">
        <authorList>
            <person name="Dougan E. K."/>
            <person name="Rhodes N."/>
            <person name="Thang M."/>
            <person name="Chan C."/>
        </authorList>
    </citation>
    <scope>NUCLEOTIDE SEQUENCE</scope>
</reference>
<organism evidence="1 2">
    <name type="scientific">Symbiodinium pilosum</name>
    <name type="common">Dinoflagellate</name>
    <dbReference type="NCBI Taxonomy" id="2952"/>
    <lineage>
        <taxon>Eukaryota</taxon>
        <taxon>Sar</taxon>
        <taxon>Alveolata</taxon>
        <taxon>Dinophyceae</taxon>
        <taxon>Suessiales</taxon>
        <taxon>Symbiodiniaceae</taxon>
        <taxon>Symbiodinium</taxon>
    </lineage>
</organism>
<comment type="caution">
    <text evidence="1">The sequence shown here is derived from an EMBL/GenBank/DDBJ whole genome shotgun (WGS) entry which is preliminary data.</text>
</comment>
<dbReference type="InterPro" id="IPR011992">
    <property type="entry name" value="EF-hand-dom_pair"/>
</dbReference>